<accession>A0A8J2UCX6</accession>
<evidence type="ECO:0000256" key="2">
    <source>
        <dbReference type="ARBA" id="ARBA00008725"/>
    </source>
</evidence>
<proteinExistence type="inferred from homology"/>
<dbReference type="PIRSF" id="PIRSF002756">
    <property type="entry name" value="PstS"/>
    <property type="match status" value="1"/>
</dbReference>
<evidence type="ECO:0000313" key="9">
    <source>
        <dbReference type="Proteomes" id="UP000607559"/>
    </source>
</evidence>
<comment type="caution">
    <text evidence="8">The sequence shown here is derived from an EMBL/GenBank/DDBJ whole genome shotgun (WGS) entry which is preliminary data.</text>
</comment>
<name>A0A8J2UCX6_9BACT</name>
<evidence type="ECO:0000256" key="3">
    <source>
        <dbReference type="ARBA" id="ARBA00011529"/>
    </source>
</evidence>
<sequence>MAVASLSMMTPTFNKEHMPYQDDKQILGAGSSFDYPLFTKMFAAYKTNTGVEINYQSVGSGAGISQLTSKTVDFGATDAPMNGKQDSALTSGPAIHIPVTAGAVVLSYNLPDVKTQLQFSPAVLADIFLGNITTWNDAKIAAINKGVALPSMPILIAHRSDGSGTTNIFTTYLSKVSDQWMSKVGKGSAVNWPVGLGGKGNEGVAGLIKQTPGSIGYIELAYAIQNSMPYAKMQNKAGKFINPSIASVTAAADVAIPADSKVSLTNTDAAAGYPISGFSWVVLYKEQNYNSRSKDRATYLVKLLSWMIHDGQKFSTDLNYAPLSPAAVKVGDALLKSVTYNGKPVL</sequence>
<keyword evidence="9" id="KW-1185">Reference proteome</keyword>
<dbReference type="Pfam" id="PF12849">
    <property type="entry name" value="PBP_like_2"/>
    <property type="match status" value="1"/>
</dbReference>
<dbReference type="AlphaFoldDB" id="A0A8J2UCX6"/>
<evidence type="ECO:0000256" key="4">
    <source>
        <dbReference type="ARBA" id="ARBA00022448"/>
    </source>
</evidence>
<organism evidence="8 9">
    <name type="scientific">Puia dinghuensis</name>
    <dbReference type="NCBI Taxonomy" id="1792502"/>
    <lineage>
        <taxon>Bacteria</taxon>
        <taxon>Pseudomonadati</taxon>
        <taxon>Bacteroidota</taxon>
        <taxon>Chitinophagia</taxon>
        <taxon>Chitinophagales</taxon>
        <taxon>Chitinophagaceae</taxon>
        <taxon>Puia</taxon>
    </lineage>
</organism>
<keyword evidence="5 6" id="KW-0592">Phosphate transport</keyword>
<dbReference type="InterPro" id="IPR005673">
    <property type="entry name" value="ABC_phos-bd_PstS"/>
</dbReference>
<dbReference type="GO" id="GO:0042301">
    <property type="term" value="F:phosphate ion binding"/>
    <property type="evidence" value="ECO:0007669"/>
    <property type="project" value="InterPro"/>
</dbReference>
<evidence type="ECO:0000259" key="7">
    <source>
        <dbReference type="Pfam" id="PF12849"/>
    </source>
</evidence>
<dbReference type="GO" id="GO:0035435">
    <property type="term" value="P:phosphate ion transmembrane transport"/>
    <property type="evidence" value="ECO:0007669"/>
    <property type="project" value="InterPro"/>
</dbReference>
<evidence type="ECO:0000256" key="1">
    <source>
        <dbReference type="ARBA" id="ARBA00002841"/>
    </source>
</evidence>
<evidence type="ECO:0000313" key="8">
    <source>
        <dbReference type="EMBL" id="GGB00407.1"/>
    </source>
</evidence>
<keyword evidence="4 6" id="KW-0813">Transport</keyword>
<dbReference type="Proteomes" id="UP000607559">
    <property type="component" value="Unassembled WGS sequence"/>
</dbReference>
<protein>
    <recommendedName>
        <fullName evidence="6">Phosphate-binding protein</fullName>
    </recommendedName>
</protein>
<dbReference type="InterPro" id="IPR050962">
    <property type="entry name" value="Phosphate-bind_PstS"/>
</dbReference>
<dbReference type="SUPFAM" id="SSF53850">
    <property type="entry name" value="Periplasmic binding protein-like II"/>
    <property type="match status" value="1"/>
</dbReference>
<dbReference type="CDD" id="cd13565">
    <property type="entry name" value="PBP2_PstS"/>
    <property type="match status" value="1"/>
</dbReference>
<evidence type="ECO:0000256" key="6">
    <source>
        <dbReference type="PIRNR" id="PIRNR002756"/>
    </source>
</evidence>
<comment type="subunit">
    <text evidence="3">The complex is composed of two ATP-binding proteins (PstB), two transmembrane proteins (PstC and PstA) and a solute-binding protein (PstS).</text>
</comment>
<comment type="function">
    <text evidence="1">Part of the ABC transporter complex PstSACB involved in phosphate import.</text>
</comment>
<dbReference type="GO" id="GO:0043190">
    <property type="term" value="C:ATP-binding cassette (ABC) transporter complex"/>
    <property type="evidence" value="ECO:0007669"/>
    <property type="project" value="InterPro"/>
</dbReference>
<dbReference type="PANTHER" id="PTHR42996:SF1">
    <property type="entry name" value="PHOSPHATE-BINDING PROTEIN PSTS"/>
    <property type="match status" value="1"/>
</dbReference>
<evidence type="ECO:0000256" key="5">
    <source>
        <dbReference type="ARBA" id="ARBA00022592"/>
    </source>
</evidence>
<dbReference type="NCBIfam" id="TIGR00975">
    <property type="entry name" value="3a0107s03"/>
    <property type="match status" value="1"/>
</dbReference>
<comment type="similarity">
    <text evidence="2 6">Belongs to the PstS family.</text>
</comment>
<dbReference type="Gene3D" id="3.40.190.10">
    <property type="entry name" value="Periplasmic binding protein-like II"/>
    <property type="match status" value="2"/>
</dbReference>
<dbReference type="PANTHER" id="PTHR42996">
    <property type="entry name" value="PHOSPHATE-BINDING PROTEIN PSTS"/>
    <property type="match status" value="1"/>
</dbReference>
<feature type="domain" description="PBP" evidence="7">
    <location>
        <begin position="23"/>
        <end position="308"/>
    </location>
</feature>
<reference evidence="8" key="2">
    <citation type="submission" date="2020-09" db="EMBL/GenBank/DDBJ databases">
        <authorList>
            <person name="Sun Q."/>
            <person name="Zhou Y."/>
        </authorList>
    </citation>
    <scope>NUCLEOTIDE SEQUENCE</scope>
    <source>
        <strain evidence="8">CGMCC 1.15448</strain>
    </source>
</reference>
<reference evidence="8" key="1">
    <citation type="journal article" date="2014" name="Int. J. Syst. Evol. Microbiol.">
        <title>Complete genome sequence of Corynebacterium casei LMG S-19264T (=DSM 44701T), isolated from a smear-ripened cheese.</title>
        <authorList>
            <consortium name="US DOE Joint Genome Institute (JGI-PGF)"/>
            <person name="Walter F."/>
            <person name="Albersmeier A."/>
            <person name="Kalinowski J."/>
            <person name="Ruckert C."/>
        </authorList>
    </citation>
    <scope>NUCLEOTIDE SEQUENCE</scope>
    <source>
        <strain evidence="8">CGMCC 1.15448</strain>
    </source>
</reference>
<gene>
    <name evidence="8" type="ORF">GCM10011511_24590</name>
</gene>
<dbReference type="EMBL" id="BMJC01000002">
    <property type="protein sequence ID" value="GGB00407.1"/>
    <property type="molecule type" value="Genomic_DNA"/>
</dbReference>
<dbReference type="InterPro" id="IPR024370">
    <property type="entry name" value="PBP_domain"/>
</dbReference>